<dbReference type="InterPro" id="IPR029062">
    <property type="entry name" value="Class_I_gatase-like"/>
</dbReference>
<dbReference type="RefSeq" id="WP_279297803.1">
    <property type="nucleotide sequence ID" value="NZ_JAOTIF010000011.1"/>
</dbReference>
<dbReference type="PROSITE" id="PS51273">
    <property type="entry name" value="GATASE_TYPE_1"/>
    <property type="match status" value="1"/>
</dbReference>
<dbReference type="AlphaFoldDB" id="A0A9X2XX56"/>
<feature type="domain" description="Glutamine amidotransferase" evidence="1">
    <location>
        <begin position="32"/>
        <end position="213"/>
    </location>
</feature>
<dbReference type="EMBL" id="JAOTIF010000011">
    <property type="protein sequence ID" value="MCU7550366.1"/>
    <property type="molecule type" value="Genomic_DNA"/>
</dbReference>
<dbReference type="CDD" id="cd03128">
    <property type="entry name" value="GAT_1"/>
    <property type="match status" value="1"/>
</dbReference>
<protein>
    <submittedName>
        <fullName evidence="2">GMP synthase</fullName>
    </submittedName>
</protein>
<gene>
    <name evidence="2" type="ORF">OCK74_14690</name>
</gene>
<evidence type="ECO:0000313" key="2">
    <source>
        <dbReference type="EMBL" id="MCU7550366.1"/>
    </source>
</evidence>
<accession>A0A9X2XX56</accession>
<comment type="caution">
    <text evidence="2">The sequence shown here is derived from an EMBL/GenBank/DDBJ whole genome shotgun (WGS) entry which is preliminary data.</text>
</comment>
<sequence>MIRIAILDLYEGHLNEGMRCLRQVVRQWSAASGTHIQVDEFEVRQKVELPDLSYDIYLSSGGPGSPLASEGSEWDNAYINWLQSVEEWNKDGNRSQKKFVFFICHSFQIVCRHYGVAVVTKRKSSAFGVFPTHRTTAGENEITFKGLNDPFYVVDSRKWQVVQPNHEKLKRKGAKILCIEKERPHVPYERAIMGIRFNPYMIGTQFHPEADAQGMSLHLQKEEKKRNIIKEFGAEKWHSMVEQLNDPDKIMWTYSHIIPNFLSNAAGVKNDLNDELGEDSGS</sequence>
<evidence type="ECO:0000313" key="3">
    <source>
        <dbReference type="Proteomes" id="UP001155483"/>
    </source>
</evidence>
<organism evidence="2 3">
    <name type="scientific">Paraflavisolibacter caeni</name>
    <dbReference type="NCBI Taxonomy" id="2982496"/>
    <lineage>
        <taxon>Bacteria</taxon>
        <taxon>Pseudomonadati</taxon>
        <taxon>Bacteroidota</taxon>
        <taxon>Chitinophagia</taxon>
        <taxon>Chitinophagales</taxon>
        <taxon>Chitinophagaceae</taxon>
        <taxon>Paraflavisolibacter</taxon>
    </lineage>
</organism>
<proteinExistence type="predicted"/>
<keyword evidence="3" id="KW-1185">Reference proteome</keyword>
<dbReference type="Pfam" id="PF00117">
    <property type="entry name" value="GATase"/>
    <property type="match status" value="1"/>
</dbReference>
<name>A0A9X2XX56_9BACT</name>
<reference evidence="2" key="2">
    <citation type="submission" date="2023-04" db="EMBL/GenBank/DDBJ databases">
        <title>Paracnuella aquatica gen. nov., sp. nov., a member of the family Chitinophagaceae isolated from a hot spring.</title>
        <authorList>
            <person name="Wang C."/>
        </authorList>
    </citation>
    <scope>NUCLEOTIDE SEQUENCE</scope>
    <source>
        <strain evidence="2">LB-8</strain>
    </source>
</reference>
<reference evidence="2" key="1">
    <citation type="submission" date="2022-09" db="EMBL/GenBank/DDBJ databases">
        <authorList>
            <person name="Yuan C."/>
            <person name="Ke Z."/>
        </authorList>
    </citation>
    <scope>NUCLEOTIDE SEQUENCE</scope>
    <source>
        <strain evidence="2">LB-8</strain>
    </source>
</reference>
<dbReference type="SUPFAM" id="SSF52317">
    <property type="entry name" value="Class I glutamine amidotransferase-like"/>
    <property type="match status" value="1"/>
</dbReference>
<evidence type="ECO:0000259" key="1">
    <source>
        <dbReference type="Pfam" id="PF00117"/>
    </source>
</evidence>
<dbReference type="Proteomes" id="UP001155483">
    <property type="component" value="Unassembled WGS sequence"/>
</dbReference>
<dbReference type="InterPro" id="IPR017926">
    <property type="entry name" value="GATASE"/>
</dbReference>
<dbReference type="Gene3D" id="3.40.50.880">
    <property type="match status" value="1"/>
</dbReference>